<reference evidence="1" key="2">
    <citation type="journal article" date="2015" name="Fish Shellfish Immunol.">
        <title>Early steps in the European eel (Anguilla anguilla)-Vibrio vulnificus interaction in the gills: Role of the RtxA13 toxin.</title>
        <authorList>
            <person name="Callol A."/>
            <person name="Pajuelo D."/>
            <person name="Ebbesson L."/>
            <person name="Teles M."/>
            <person name="MacKenzie S."/>
            <person name="Amaro C."/>
        </authorList>
    </citation>
    <scope>NUCLEOTIDE SEQUENCE</scope>
</reference>
<sequence length="79" mass="8776">MVDRKIMTASPRHPDRAYLGIVCCPAIPGTGSCSSEDGYMFYSNSCLCCAQSAMCDLSFRPSLMSCQCLFDTYIERKKI</sequence>
<name>A0A0E9X5B9_ANGAN</name>
<dbReference type="EMBL" id="GBXM01010660">
    <property type="protein sequence ID" value="JAH97917.1"/>
    <property type="molecule type" value="Transcribed_RNA"/>
</dbReference>
<proteinExistence type="predicted"/>
<accession>A0A0E9X5B9</accession>
<reference evidence="1" key="1">
    <citation type="submission" date="2014-11" db="EMBL/GenBank/DDBJ databases">
        <authorList>
            <person name="Amaro Gonzalez C."/>
        </authorList>
    </citation>
    <scope>NUCLEOTIDE SEQUENCE</scope>
</reference>
<dbReference type="AlphaFoldDB" id="A0A0E9X5B9"/>
<dbReference type="PROSITE" id="PS51257">
    <property type="entry name" value="PROKAR_LIPOPROTEIN"/>
    <property type="match status" value="1"/>
</dbReference>
<organism evidence="1">
    <name type="scientific">Anguilla anguilla</name>
    <name type="common">European freshwater eel</name>
    <name type="synonym">Muraena anguilla</name>
    <dbReference type="NCBI Taxonomy" id="7936"/>
    <lineage>
        <taxon>Eukaryota</taxon>
        <taxon>Metazoa</taxon>
        <taxon>Chordata</taxon>
        <taxon>Craniata</taxon>
        <taxon>Vertebrata</taxon>
        <taxon>Euteleostomi</taxon>
        <taxon>Actinopterygii</taxon>
        <taxon>Neopterygii</taxon>
        <taxon>Teleostei</taxon>
        <taxon>Anguilliformes</taxon>
        <taxon>Anguillidae</taxon>
        <taxon>Anguilla</taxon>
    </lineage>
</organism>
<protein>
    <submittedName>
        <fullName evidence="1">Uncharacterized protein</fullName>
    </submittedName>
</protein>
<evidence type="ECO:0000313" key="1">
    <source>
        <dbReference type="EMBL" id="JAH97917.1"/>
    </source>
</evidence>